<organism evidence="2 3">
    <name type="scientific">Athelia psychrophila</name>
    <dbReference type="NCBI Taxonomy" id="1759441"/>
    <lineage>
        <taxon>Eukaryota</taxon>
        <taxon>Fungi</taxon>
        <taxon>Dikarya</taxon>
        <taxon>Basidiomycota</taxon>
        <taxon>Agaricomycotina</taxon>
        <taxon>Agaricomycetes</taxon>
        <taxon>Agaricomycetidae</taxon>
        <taxon>Atheliales</taxon>
        <taxon>Atheliaceae</taxon>
        <taxon>Athelia</taxon>
    </lineage>
</organism>
<dbReference type="OrthoDB" id="2883352at2759"/>
<protein>
    <submittedName>
        <fullName evidence="2">Uncharacterized protein</fullName>
    </submittedName>
</protein>
<reference evidence="2 3" key="1">
    <citation type="journal article" date="2016" name="Mol. Biol. Evol.">
        <title>Comparative Genomics of Early-Diverging Mushroom-Forming Fungi Provides Insights into the Origins of Lignocellulose Decay Capabilities.</title>
        <authorList>
            <person name="Nagy L.G."/>
            <person name="Riley R."/>
            <person name="Tritt A."/>
            <person name="Adam C."/>
            <person name="Daum C."/>
            <person name="Floudas D."/>
            <person name="Sun H."/>
            <person name="Yadav J.S."/>
            <person name="Pangilinan J."/>
            <person name="Larsson K.H."/>
            <person name="Matsuura K."/>
            <person name="Barry K."/>
            <person name="Labutti K."/>
            <person name="Kuo R."/>
            <person name="Ohm R.A."/>
            <person name="Bhattacharya S.S."/>
            <person name="Shirouzu T."/>
            <person name="Yoshinaga Y."/>
            <person name="Martin F.M."/>
            <person name="Grigoriev I.V."/>
            <person name="Hibbett D.S."/>
        </authorList>
    </citation>
    <scope>NUCLEOTIDE SEQUENCE [LARGE SCALE GENOMIC DNA]</scope>
    <source>
        <strain evidence="2 3">CBS 109695</strain>
    </source>
</reference>
<evidence type="ECO:0000256" key="1">
    <source>
        <dbReference type="SAM" id="Coils"/>
    </source>
</evidence>
<dbReference type="EMBL" id="KV417627">
    <property type="protein sequence ID" value="KZP13839.1"/>
    <property type="molecule type" value="Genomic_DNA"/>
</dbReference>
<keyword evidence="3" id="KW-1185">Reference proteome</keyword>
<gene>
    <name evidence="2" type="ORF">FIBSPDRAFT_960249</name>
</gene>
<name>A0A166CNF2_9AGAM</name>
<keyword evidence="1" id="KW-0175">Coiled coil</keyword>
<evidence type="ECO:0000313" key="2">
    <source>
        <dbReference type="EMBL" id="KZP13839.1"/>
    </source>
</evidence>
<dbReference type="AlphaFoldDB" id="A0A166CNF2"/>
<evidence type="ECO:0000313" key="3">
    <source>
        <dbReference type="Proteomes" id="UP000076532"/>
    </source>
</evidence>
<proteinExistence type="predicted"/>
<feature type="coiled-coil region" evidence="1">
    <location>
        <begin position="59"/>
        <end position="86"/>
    </location>
</feature>
<dbReference type="Proteomes" id="UP000076532">
    <property type="component" value="Unassembled WGS sequence"/>
</dbReference>
<accession>A0A166CNF2</accession>
<sequence>MSILETASAYTCTCQTAHFAKPLGALQSPMAELLNTFAAPSPAERIIVRERILQIADDGSQLDNEIKRVEKILASLRRNRAALHKLSDMDRVLCCCNVSNTVAALGQQSWSLTMHF</sequence>